<feature type="binding site" evidence="6">
    <location>
        <position position="243"/>
    </location>
    <ligand>
        <name>Mg(2+)</name>
        <dbReference type="ChEBI" id="CHEBI:18420"/>
    </ligand>
</feature>
<evidence type="ECO:0000259" key="10">
    <source>
        <dbReference type="Pfam" id="PF02879"/>
    </source>
</evidence>
<evidence type="ECO:0000259" key="8">
    <source>
        <dbReference type="Pfam" id="PF00408"/>
    </source>
</evidence>
<dbReference type="Pfam" id="PF02879">
    <property type="entry name" value="PGM_PMM_II"/>
    <property type="match status" value="1"/>
</dbReference>
<keyword evidence="13" id="KW-1185">Reference proteome</keyword>
<keyword evidence="2 6" id="KW-0597">Phosphoprotein</keyword>
<dbReference type="RefSeq" id="WP_115892634.1">
    <property type="nucleotide sequence ID" value="NZ_QREL01000002.1"/>
</dbReference>
<sequence length="449" mass="48726">MKEKKPRLFGTSGIRGRFGEKVTLELAADTGRALATHLGGDGEVVVGYDTRTSSQLLENALIAGIVECGCDVTRLGMVPTPLVGYAASRLGAAAGVMITASHNPAPYNGIKLWNPDGMAYRPSQESVIESIIHSRDFKRKAWDELGSITTVDMRDDYVRAVLETVEIKKPLKVVIDSGCGAASHLSPLIFRKAGCRVITLNSQPDGFFPGRDPEPVPENLSELMETVRSTGADLGIAHDGDADRMVAIDDQGRFASFDKLLALMAREIGGKIITTVDASLCVDECLGDRGEVIRTRVGDVHVANTIAEEGARFGGEPSGTWLHPDFCMCPDGILSALRVAELVSARGPLSELLEEVPSYPNIRDKVPCPDEKKDIIMERVAAELSDQFSETSDINTIDGVRISLDDGSWVLVRPSGTEPYIRITLEGKTEEKARYIHERTRGYLENMIG</sequence>
<dbReference type="GeneID" id="77403986"/>
<reference evidence="12 13" key="1">
    <citation type="submission" date="2018-07" db="EMBL/GenBank/DDBJ databases">
        <title>Genomic Encyclopedia of Type Strains, Phase IV (KMG-IV): sequencing the most valuable type-strain genomes for metagenomic binning, comparative biology and taxonomic classification.</title>
        <authorList>
            <person name="Goeker M."/>
        </authorList>
    </citation>
    <scope>NUCLEOTIDE SEQUENCE [LARGE SCALE GENOMIC DNA]</scope>
    <source>
        <strain evidence="12 13">DSM 7466</strain>
    </source>
</reference>
<dbReference type="SUPFAM" id="SSF53738">
    <property type="entry name" value="Phosphoglucomutase, first 3 domains"/>
    <property type="match status" value="3"/>
</dbReference>
<dbReference type="GO" id="GO:0000287">
    <property type="term" value="F:magnesium ion binding"/>
    <property type="evidence" value="ECO:0007669"/>
    <property type="project" value="UniProtKB-UniRule"/>
</dbReference>
<evidence type="ECO:0000259" key="9">
    <source>
        <dbReference type="Pfam" id="PF02878"/>
    </source>
</evidence>
<dbReference type="InterPro" id="IPR005845">
    <property type="entry name" value="A-D-PHexomutase_a/b/a-II"/>
</dbReference>
<feature type="modified residue" description="Phosphoserine" evidence="6">
    <location>
        <position position="101"/>
    </location>
</feature>
<keyword evidence="3 6" id="KW-0479">Metal-binding</keyword>
<dbReference type="EC" id="5.4.2.10" evidence="6"/>
<dbReference type="EMBL" id="QREL01000002">
    <property type="protein sequence ID" value="REE26355.1"/>
    <property type="molecule type" value="Genomic_DNA"/>
</dbReference>
<dbReference type="InterPro" id="IPR016066">
    <property type="entry name" value="A-D-PHexomutase_CS"/>
</dbReference>
<evidence type="ECO:0000313" key="12">
    <source>
        <dbReference type="EMBL" id="REE26355.1"/>
    </source>
</evidence>
<organism evidence="12 13">
    <name type="scientific">Methanothermobacter defluvii</name>
    <dbReference type="NCBI Taxonomy" id="49339"/>
    <lineage>
        <taxon>Archaea</taxon>
        <taxon>Methanobacteriati</taxon>
        <taxon>Methanobacteriota</taxon>
        <taxon>Methanomada group</taxon>
        <taxon>Methanobacteria</taxon>
        <taxon>Methanobacteriales</taxon>
        <taxon>Methanobacteriaceae</taxon>
        <taxon>Methanothermobacter</taxon>
    </lineage>
</organism>
<dbReference type="PROSITE" id="PS00710">
    <property type="entry name" value="PGM_PMM"/>
    <property type="match status" value="1"/>
</dbReference>
<accession>A0A371NBE4</accession>
<proteinExistence type="inferred from homology"/>
<dbReference type="GO" id="GO:0008966">
    <property type="term" value="F:phosphoglucosamine mutase activity"/>
    <property type="evidence" value="ECO:0007669"/>
    <property type="project" value="UniProtKB-UniRule"/>
</dbReference>
<comment type="cofactor">
    <cofactor evidence="6">
        <name>Mg(2+)</name>
        <dbReference type="ChEBI" id="CHEBI:18420"/>
    </cofactor>
    <text evidence="6">Binds 1 Mg(2+) ion per subunit.</text>
</comment>
<evidence type="ECO:0000256" key="4">
    <source>
        <dbReference type="ARBA" id="ARBA00022842"/>
    </source>
</evidence>
<dbReference type="InterPro" id="IPR036900">
    <property type="entry name" value="A-D-PHexomutase_C_sf"/>
</dbReference>
<dbReference type="Gene3D" id="3.40.120.10">
    <property type="entry name" value="Alpha-D-Glucose-1,6-Bisphosphate, subunit A, domain 3"/>
    <property type="match status" value="3"/>
</dbReference>
<dbReference type="Pfam" id="PF02878">
    <property type="entry name" value="PGM_PMM_I"/>
    <property type="match status" value="1"/>
</dbReference>
<dbReference type="Pfam" id="PF02880">
    <property type="entry name" value="PGM_PMM_III"/>
    <property type="match status" value="1"/>
</dbReference>
<evidence type="ECO:0000256" key="1">
    <source>
        <dbReference type="ARBA" id="ARBA00010231"/>
    </source>
</evidence>
<dbReference type="PANTHER" id="PTHR43771:SF1">
    <property type="entry name" value="PHOSPHOMANNOMUTASE"/>
    <property type="match status" value="1"/>
</dbReference>
<evidence type="ECO:0000256" key="7">
    <source>
        <dbReference type="RuleBase" id="RU004326"/>
    </source>
</evidence>
<comment type="catalytic activity">
    <reaction evidence="6">
        <text>alpha-D-glucosamine 1-phosphate = D-glucosamine 6-phosphate</text>
        <dbReference type="Rhea" id="RHEA:23424"/>
        <dbReference type="ChEBI" id="CHEBI:58516"/>
        <dbReference type="ChEBI" id="CHEBI:58725"/>
        <dbReference type="EC" id="5.4.2.10"/>
    </reaction>
</comment>
<evidence type="ECO:0000256" key="5">
    <source>
        <dbReference type="ARBA" id="ARBA00023235"/>
    </source>
</evidence>
<keyword evidence="4 6" id="KW-0460">Magnesium</keyword>
<dbReference type="PANTHER" id="PTHR43771">
    <property type="entry name" value="PHOSPHOMANNOMUTASE"/>
    <property type="match status" value="1"/>
</dbReference>
<name>A0A371NBE4_9EURY</name>
<dbReference type="InterPro" id="IPR005843">
    <property type="entry name" value="A-D-PHexomutase_C"/>
</dbReference>
<dbReference type="Proteomes" id="UP000256864">
    <property type="component" value="Unassembled WGS sequence"/>
</dbReference>
<feature type="binding site" evidence="6">
    <location>
        <position position="239"/>
    </location>
    <ligand>
        <name>Mg(2+)</name>
        <dbReference type="ChEBI" id="CHEBI:18420"/>
    </ligand>
</feature>
<comment type="caution">
    <text evidence="12">The sequence shown here is derived from an EMBL/GenBank/DDBJ whole genome shotgun (WGS) entry which is preliminary data.</text>
</comment>
<dbReference type="InterPro" id="IPR024086">
    <property type="entry name" value="GlmM_arc-type"/>
</dbReference>
<dbReference type="InterPro" id="IPR023666">
    <property type="entry name" value="GlmM_arc"/>
</dbReference>
<dbReference type="InterPro" id="IPR016055">
    <property type="entry name" value="A-D-PHexomutase_a/b/a-I/II/III"/>
</dbReference>
<feature type="active site" description="Phosphoserine intermediate" evidence="6">
    <location>
        <position position="101"/>
    </location>
</feature>
<evidence type="ECO:0000256" key="2">
    <source>
        <dbReference type="ARBA" id="ARBA00022553"/>
    </source>
</evidence>
<feature type="binding site" evidence="6">
    <location>
        <position position="241"/>
    </location>
    <ligand>
        <name>Mg(2+)</name>
        <dbReference type="ChEBI" id="CHEBI:18420"/>
    </ligand>
</feature>
<feature type="domain" description="Alpha-D-phosphohexomutase C-terminal" evidence="8">
    <location>
        <begin position="365"/>
        <end position="439"/>
    </location>
</feature>
<dbReference type="InterPro" id="IPR005841">
    <property type="entry name" value="Alpha-D-phosphohexomutase_SF"/>
</dbReference>
<dbReference type="InterPro" id="IPR005846">
    <property type="entry name" value="A-D-PHexomutase_a/b/a-III"/>
</dbReference>
<keyword evidence="5 6" id="KW-0413">Isomerase</keyword>
<gene>
    <name evidence="6" type="primary">glmM</name>
    <name evidence="12" type="ORF">C7452_1317</name>
</gene>
<dbReference type="NCBIfam" id="TIGR03990">
    <property type="entry name" value="Arch_GlmM"/>
    <property type="match status" value="1"/>
</dbReference>
<dbReference type="HAMAP" id="MF_01554_A">
    <property type="entry name" value="GlmM_A"/>
    <property type="match status" value="1"/>
</dbReference>
<feature type="binding site" description="via phosphate group" evidence="6">
    <location>
        <position position="101"/>
    </location>
    <ligand>
        <name>Mg(2+)</name>
        <dbReference type="ChEBI" id="CHEBI:18420"/>
    </ligand>
</feature>
<dbReference type="SUPFAM" id="SSF55957">
    <property type="entry name" value="Phosphoglucomutase, C-terminal domain"/>
    <property type="match status" value="1"/>
</dbReference>
<feature type="domain" description="Alpha-D-phosphohexomutase alpha/beta/alpha" evidence="9">
    <location>
        <begin position="7"/>
        <end position="138"/>
    </location>
</feature>
<dbReference type="FunFam" id="3.40.120.10:FF:000001">
    <property type="entry name" value="Phosphoglucosamine mutase"/>
    <property type="match status" value="1"/>
</dbReference>
<comment type="function">
    <text evidence="6">Catalyzes the conversion of glucosamine-6-phosphate to glucosamine-1-phosphate.</text>
</comment>
<protein>
    <recommendedName>
        <fullName evidence="6">Probable phosphoglucosamine mutase</fullName>
        <ecNumber evidence="6">5.4.2.10</ecNumber>
    </recommendedName>
</protein>
<evidence type="ECO:0000256" key="3">
    <source>
        <dbReference type="ARBA" id="ARBA00022723"/>
    </source>
</evidence>
<dbReference type="AlphaFoldDB" id="A0A371NBE4"/>
<dbReference type="GO" id="GO:0005975">
    <property type="term" value="P:carbohydrate metabolic process"/>
    <property type="evidence" value="ECO:0007669"/>
    <property type="project" value="InterPro"/>
</dbReference>
<comment type="PTM">
    <text evidence="6">Activated by phosphorylation.</text>
</comment>
<dbReference type="Gene3D" id="3.30.310.50">
    <property type="entry name" value="Alpha-D-phosphohexomutase, C-terminal domain"/>
    <property type="match status" value="1"/>
</dbReference>
<dbReference type="InterPro" id="IPR005844">
    <property type="entry name" value="A-D-PHexomutase_a/b/a-I"/>
</dbReference>
<evidence type="ECO:0000259" key="11">
    <source>
        <dbReference type="Pfam" id="PF02880"/>
    </source>
</evidence>
<dbReference type="FunFam" id="3.40.120.10:FF:000003">
    <property type="entry name" value="Phosphoglucosamine mutase"/>
    <property type="match status" value="1"/>
</dbReference>
<feature type="domain" description="Alpha-D-phosphohexomutase alpha/beta/alpha" evidence="11">
    <location>
        <begin position="258"/>
        <end position="357"/>
    </location>
</feature>
<dbReference type="Pfam" id="PF00408">
    <property type="entry name" value="PGM_PMM_IV"/>
    <property type="match status" value="1"/>
</dbReference>
<dbReference type="CDD" id="cd03087">
    <property type="entry name" value="PGM_like1"/>
    <property type="match status" value="1"/>
</dbReference>
<evidence type="ECO:0000256" key="6">
    <source>
        <dbReference type="HAMAP-Rule" id="MF_01554"/>
    </source>
</evidence>
<feature type="domain" description="Alpha-D-phosphohexomutase alpha/beta/alpha" evidence="10">
    <location>
        <begin position="155"/>
        <end position="252"/>
    </location>
</feature>
<evidence type="ECO:0000313" key="13">
    <source>
        <dbReference type="Proteomes" id="UP000256864"/>
    </source>
</evidence>
<comment type="similarity">
    <text evidence="1 6 7">Belongs to the phosphohexose mutase family.</text>
</comment>
<dbReference type="PRINTS" id="PR00509">
    <property type="entry name" value="PGMPMM"/>
</dbReference>